<accession>A0A0C9W0V3</accession>
<protein>
    <submittedName>
        <fullName evidence="1">Uncharacterized protein</fullName>
    </submittedName>
</protein>
<name>A0A0C9W0V3_9AGAM</name>
<proteinExistence type="predicted"/>
<dbReference type="OrthoDB" id="3251205at2759"/>
<dbReference type="InterPro" id="IPR040521">
    <property type="entry name" value="KDZ"/>
</dbReference>
<dbReference type="AlphaFoldDB" id="A0A0C9W0V3"/>
<evidence type="ECO:0000313" key="2">
    <source>
        <dbReference type="Proteomes" id="UP000053820"/>
    </source>
</evidence>
<dbReference type="Proteomes" id="UP000053820">
    <property type="component" value="Unassembled WGS sequence"/>
</dbReference>
<gene>
    <name evidence="1" type="ORF">HYDPIDRAFT_177795</name>
</gene>
<keyword evidence="2" id="KW-1185">Reference proteome</keyword>
<dbReference type="EMBL" id="KN839886">
    <property type="protein sequence ID" value="KIJ59498.1"/>
    <property type="molecule type" value="Genomic_DNA"/>
</dbReference>
<dbReference type="HOGENOM" id="CLU_056797_0_0_1"/>
<sequence length="275" mass="31561">MVGAFHGHAHNRKCQIDWHPINTEGEGCEHVFLSSNALARGMCHASRFHRHQAIEQHFAFWNEDKYEALTRFIWNHYQEATNMISTLTAELGVVKATFQLTNNDFRHLHAEECTYLELLKQPPIEDQLAIHYVQALDELETYKAEWKSAREAANGALSGVLEGNFSAISAAINQARIWVDLAYSKLQNAEALAAYLQTWLGLEARWQVGGEEYNHYKDKVALTKYHEALDKLERLVVMRLFKLSKISMSGTGYKLRRQISKALQQRSEGVWKAIM</sequence>
<dbReference type="Pfam" id="PF18758">
    <property type="entry name" value="KDZ"/>
    <property type="match status" value="1"/>
</dbReference>
<reference evidence="1 2" key="1">
    <citation type="submission" date="2014-04" db="EMBL/GenBank/DDBJ databases">
        <title>Evolutionary Origins and Diversification of the Mycorrhizal Mutualists.</title>
        <authorList>
            <consortium name="DOE Joint Genome Institute"/>
            <consortium name="Mycorrhizal Genomics Consortium"/>
            <person name="Kohler A."/>
            <person name="Kuo A."/>
            <person name="Nagy L.G."/>
            <person name="Floudas D."/>
            <person name="Copeland A."/>
            <person name="Barry K.W."/>
            <person name="Cichocki N."/>
            <person name="Veneault-Fourrey C."/>
            <person name="LaButti K."/>
            <person name="Lindquist E.A."/>
            <person name="Lipzen A."/>
            <person name="Lundell T."/>
            <person name="Morin E."/>
            <person name="Murat C."/>
            <person name="Riley R."/>
            <person name="Ohm R."/>
            <person name="Sun H."/>
            <person name="Tunlid A."/>
            <person name="Henrissat B."/>
            <person name="Grigoriev I.V."/>
            <person name="Hibbett D.S."/>
            <person name="Martin F."/>
        </authorList>
    </citation>
    <scope>NUCLEOTIDE SEQUENCE [LARGE SCALE GENOMIC DNA]</scope>
    <source>
        <strain evidence="1 2">MD-312</strain>
    </source>
</reference>
<organism evidence="1 2">
    <name type="scientific">Hydnomerulius pinastri MD-312</name>
    <dbReference type="NCBI Taxonomy" id="994086"/>
    <lineage>
        <taxon>Eukaryota</taxon>
        <taxon>Fungi</taxon>
        <taxon>Dikarya</taxon>
        <taxon>Basidiomycota</taxon>
        <taxon>Agaricomycotina</taxon>
        <taxon>Agaricomycetes</taxon>
        <taxon>Agaricomycetidae</taxon>
        <taxon>Boletales</taxon>
        <taxon>Boletales incertae sedis</taxon>
        <taxon>Leucogyrophana</taxon>
    </lineage>
</organism>
<evidence type="ECO:0000313" key="1">
    <source>
        <dbReference type="EMBL" id="KIJ59498.1"/>
    </source>
</evidence>